<accession>A0AAN8PZB2</accession>
<sequence length="281" mass="30977">MAGVMRKSLLSVAKRIVSPCSGQILKSKLPMTPGGGIFTLNAPKSLWHLSSSGDVTTISSRFVPASHIVCGCRRRCQLHTEVDGAISKFLDKEIKLEETSKSNQKLPTIKGFELSKSDGSDVELVKQNGNEKVTVKFNVNASVDSDHPPAVEGQSEEATDMVSRPSFTVELNKGDNQILAVHCYFPEDGMVDDAGQEGTESIEDLFEIQEVALYSGEWSDSVYSLQAETMDGNLYDLIMDMLDERGIDDEFVNGLIEFSTVYEHGKYIGFLKNMKSFVEKN</sequence>
<dbReference type="Gene3D" id="3.10.280.10">
    <property type="entry name" value="Mitochondrial glycoprotein"/>
    <property type="match status" value="1"/>
</dbReference>
<dbReference type="Proteomes" id="UP001347796">
    <property type="component" value="Unassembled WGS sequence"/>
</dbReference>
<comment type="similarity">
    <text evidence="1">Belongs to the MAM33 family.</text>
</comment>
<keyword evidence="3" id="KW-1185">Reference proteome</keyword>
<dbReference type="GO" id="GO:0042256">
    <property type="term" value="P:cytosolic ribosome assembly"/>
    <property type="evidence" value="ECO:0007669"/>
    <property type="project" value="TreeGrafter"/>
</dbReference>
<dbReference type="SUPFAM" id="SSF54529">
    <property type="entry name" value="Mitochondrial glycoprotein MAM33-like"/>
    <property type="match status" value="1"/>
</dbReference>
<proteinExistence type="inferred from homology"/>
<dbReference type="PANTHER" id="PTHR10826:SF1">
    <property type="entry name" value="COMPLEMENT COMPONENT 1 Q SUBCOMPONENT-BINDING PROTEIN, MITOCHONDRIAL"/>
    <property type="match status" value="1"/>
</dbReference>
<organism evidence="2 3">
    <name type="scientific">Patella caerulea</name>
    <name type="common">Rayed Mediterranean limpet</name>
    <dbReference type="NCBI Taxonomy" id="87958"/>
    <lineage>
        <taxon>Eukaryota</taxon>
        <taxon>Metazoa</taxon>
        <taxon>Spiralia</taxon>
        <taxon>Lophotrochozoa</taxon>
        <taxon>Mollusca</taxon>
        <taxon>Gastropoda</taxon>
        <taxon>Patellogastropoda</taxon>
        <taxon>Patelloidea</taxon>
        <taxon>Patellidae</taxon>
        <taxon>Patella</taxon>
    </lineage>
</organism>
<protein>
    <recommendedName>
        <fullName evidence="4">Complement component 1 Q subcomponent-binding protein, mitochondrial</fullName>
    </recommendedName>
</protein>
<comment type="caution">
    <text evidence="2">The sequence shown here is derived from an EMBL/GenBank/DDBJ whole genome shotgun (WGS) entry which is preliminary data.</text>
</comment>
<name>A0AAN8PZB2_PATCE</name>
<dbReference type="EMBL" id="JAZGQO010000002">
    <property type="protein sequence ID" value="KAK6190758.1"/>
    <property type="molecule type" value="Genomic_DNA"/>
</dbReference>
<evidence type="ECO:0008006" key="4">
    <source>
        <dbReference type="Google" id="ProtNLM"/>
    </source>
</evidence>
<dbReference type="InterPro" id="IPR036561">
    <property type="entry name" value="MAM33_sf"/>
</dbReference>
<dbReference type="InterPro" id="IPR003428">
    <property type="entry name" value="MAM33"/>
</dbReference>
<dbReference type="PANTHER" id="PTHR10826">
    <property type="entry name" value="COMPLEMENT COMPONENT 1"/>
    <property type="match status" value="1"/>
</dbReference>
<evidence type="ECO:0000313" key="3">
    <source>
        <dbReference type="Proteomes" id="UP001347796"/>
    </source>
</evidence>
<evidence type="ECO:0000313" key="2">
    <source>
        <dbReference type="EMBL" id="KAK6190758.1"/>
    </source>
</evidence>
<evidence type="ECO:0000256" key="1">
    <source>
        <dbReference type="ARBA" id="ARBA00005457"/>
    </source>
</evidence>
<gene>
    <name evidence="2" type="ORF">SNE40_002552</name>
</gene>
<dbReference type="AlphaFoldDB" id="A0AAN8PZB2"/>
<dbReference type="GO" id="GO:0005759">
    <property type="term" value="C:mitochondrial matrix"/>
    <property type="evidence" value="ECO:0007669"/>
    <property type="project" value="InterPro"/>
</dbReference>
<dbReference type="Pfam" id="PF02330">
    <property type="entry name" value="MAM33"/>
    <property type="match status" value="1"/>
</dbReference>
<reference evidence="2 3" key="1">
    <citation type="submission" date="2024-01" db="EMBL/GenBank/DDBJ databases">
        <title>The genome of the rayed Mediterranean limpet Patella caerulea (Linnaeus, 1758).</title>
        <authorList>
            <person name="Anh-Thu Weber A."/>
            <person name="Halstead-Nussloch G."/>
        </authorList>
    </citation>
    <scope>NUCLEOTIDE SEQUENCE [LARGE SCALE GENOMIC DNA]</scope>
    <source>
        <strain evidence="2">AATW-2023a</strain>
        <tissue evidence="2">Whole specimen</tissue>
    </source>
</reference>